<reference evidence="5 6" key="1">
    <citation type="submission" date="2016-11" db="EMBL/GenBank/DDBJ databases">
        <authorList>
            <person name="Jaros S."/>
            <person name="Januszkiewicz K."/>
            <person name="Wedrychowicz H."/>
        </authorList>
    </citation>
    <scope>NUCLEOTIDE SEQUENCE [LARGE SCALE GENOMIC DNA]</scope>
    <source>
        <strain evidence="5 6">OK807</strain>
    </source>
</reference>
<dbReference type="GO" id="GO:0009366">
    <property type="term" value="C:enterobactin synthetase complex"/>
    <property type="evidence" value="ECO:0007669"/>
    <property type="project" value="TreeGrafter"/>
</dbReference>
<evidence type="ECO:0000256" key="2">
    <source>
        <dbReference type="ARBA" id="ARBA00022450"/>
    </source>
</evidence>
<keyword evidence="2" id="KW-0596">Phosphopantetheine</keyword>
<gene>
    <name evidence="5" type="ORF">SAMN02787144_11031</name>
</gene>
<dbReference type="AlphaFoldDB" id="A0A1K2FDL6"/>
<dbReference type="PROSITE" id="PS00012">
    <property type="entry name" value="PHOSPHOPANTETHEINE"/>
    <property type="match status" value="1"/>
</dbReference>
<feature type="non-terminal residue" evidence="5">
    <location>
        <position position="358"/>
    </location>
</feature>
<evidence type="ECO:0000313" key="6">
    <source>
        <dbReference type="Proteomes" id="UP000181909"/>
    </source>
</evidence>
<dbReference type="GO" id="GO:0005829">
    <property type="term" value="C:cytosol"/>
    <property type="evidence" value="ECO:0007669"/>
    <property type="project" value="TreeGrafter"/>
</dbReference>
<dbReference type="GO" id="GO:0009239">
    <property type="term" value="P:enterobactin biosynthetic process"/>
    <property type="evidence" value="ECO:0007669"/>
    <property type="project" value="TreeGrafter"/>
</dbReference>
<feature type="domain" description="Carrier" evidence="4">
    <location>
        <begin position="1"/>
        <end position="76"/>
    </location>
</feature>
<proteinExistence type="predicted"/>
<name>A0A1K2FDL6_STRAR</name>
<dbReference type="InterPro" id="IPR006162">
    <property type="entry name" value="Ppantetheine_attach_site"/>
</dbReference>
<dbReference type="InterPro" id="IPR001242">
    <property type="entry name" value="Condensation_dom"/>
</dbReference>
<dbReference type="PANTHER" id="PTHR45527:SF1">
    <property type="entry name" value="FATTY ACID SYNTHASE"/>
    <property type="match status" value="1"/>
</dbReference>
<dbReference type="InterPro" id="IPR023213">
    <property type="entry name" value="CAT-like_dom_sf"/>
</dbReference>
<sequence length="358" mass="39045">APRNSTEETITGVWSDVLGVDTVGIHDNFFEMGGHSLLATQVTSRLRQRLGLDVPVRALFTSPTPAALAGVVRELGTADEAPLIPLDRGSGQLPLSFAQQRLWFLDQLTPGSAEYLVPFGLRVRGTLDAGALGAAFTGLVTRHEVLRTRFVTDDSGRPAQIVDAPWSVTPVVHDVRTVPAADRERAALEIMAAEARRPFELGGGRLLRVDVVRVADDDQYVLIMLHHIVSDGWSSGILARELRELYMAAVAGRVASLPELPVQYADFAAWQREQLSGDFLERQLAYWRERLAGVPALELPTDHGRPAEREGAEGDTVYFSVPSEVTVALRATASGQGASLFMALLSLFQIVLARYCRQ</sequence>
<dbReference type="Pfam" id="PF00550">
    <property type="entry name" value="PP-binding"/>
    <property type="match status" value="1"/>
</dbReference>
<dbReference type="GO" id="GO:0031177">
    <property type="term" value="F:phosphopantetheine binding"/>
    <property type="evidence" value="ECO:0007669"/>
    <property type="project" value="InterPro"/>
</dbReference>
<dbReference type="InterPro" id="IPR036736">
    <property type="entry name" value="ACP-like_sf"/>
</dbReference>
<dbReference type="GO" id="GO:0047527">
    <property type="term" value="F:2,3-dihydroxybenzoate-serine ligase activity"/>
    <property type="evidence" value="ECO:0007669"/>
    <property type="project" value="TreeGrafter"/>
</dbReference>
<dbReference type="STRING" id="1893.SAMN02787144_11031"/>
<evidence type="ECO:0000259" key="4">
    <source>
        <dbReference type="PROSITE" id="PS50075"/>
    </source>
</evidence>
<comment type="cofactor">
    <cofactor evidence="1">
        <name>pantetheine 4'-phosphate</name>
        <dbReference type="ChEBI" id="CHEBI:47942"/>
    </cofactor>
</comment>
<evidence type="ECO:0000256" key="1">
    <source>
        <dbReference type="ARBA" id="ARBA00001957"/>
    </source>
</evidence>
<protein>
    <submittedName>
        <fullName evidence="5">Phosphopantetheine attachment site</fullName>
    </submittedName>
</protein>
<dbReference type="GO" id="GO:0008610">
    <property type="term" value="P:lipid biosynthetic process"/>
    <property type="evidence" value="ECO:0007669"/>
    <property type="project" value="UniProtKB-ARBA"/>
</dbReference>
<dbReference type="Gene3D" id="3.30.559.30">
    <property type="entry name" value="Nonribosomal peptide synthetase, condensation domain"/>
    <property type="match status" value="1"/>
</dbReference>
<evidence type="ECO:0000313" key="5">
    <source>
        <dbReference type="EMBL" id="SFY45642.1"/>
    </source>
</evidence>
<dbReference type="Proteomes" id="UP000181909">
    <property type="component" value="Unassembled WGS sequence"/>
</dbReference>
<dbReference type="FunFam" id="1.10.1200.10:FF:000005">
    <property type="entry name" value="Nonribosomal peptide synthetase 1"/>
    <property type="match status" value="1"/>
</dbReference>
<evidence type="ECO:0000256" key="3">
    <source>
        <dbReference type="ARBA" id="ARBA00022553"/>
    </source>
</evidence>
<dbReference type="PROSITE" id="PS50075">
    <property type="entry name" value="CARRIER"/>
    <property type="match status" value="1"/>
</dbReference>
<dbReference type="Pfam" id="PF00668">
    <property type="entry name" value="Condensation"/>
    <property type="match status" value="1"/>
</dbReference>
<accession>A0A1K2FDL6</accession>
<dbReference type="GO" id="GO:0043041">
    <property type="term" value="P:amino acid activation for nonribosomal peptide biosynthetic process"/>
    <property type="evidence" value="ECO:0007669"/>
    <property type="project" value="TreeGrafter"/>
</dbReference>
<feature type="non-terminal residue" evidence="5">
    <location>
        <position position="1"/>
    </location>
</feature>
<dbReference type="SMART" id="SM00823">
    <property type="entry name" value="PKS_PP"/>
    <property type="match status" value="1"/>
</dbReference>
<dbReference type="Gene3D" id="3.30.559.10">
    <property type="entry name" value="Chloramphenicol acetyltransferase-like domain"/>
    <property type="match status" value="1"/>
</dbReference>
<dbReference type="EMBL" id="FPJO01000103">
    <property type="protein sequence ID" value="SFY45642.1"/>
    <property type="molecule type" value="Genomic_DNA"/>
</dbReference>
<dbReference type="PANTHER" id="PTHR45527">
    <property type="entry name" value="NONRIBOSOMAL PEPTIDE SYNTHETASE"/>
    <property type="match status" value="1"/>
</dbReference>
<keyword evidence="3" id="KW-0597">Phosphoprotein</keyword>
<dbReference type="CDD" id="cd19531">
    <property type="entry name" value="LCL_NRPS-like"/>
    <property type="match status" value="1"/>
</dbReference>
<dbReference type="Gene3D" id="1.10.1200.10">
    <property type="entry name" value="ACP-like"/>
    <property type="match status" value="1"/>
</dbReference>
<dbReference type="InterPro" id="IPR020806">
    <property type="entry name" value="PKS_PP-bd"/>
</dbReference>
<organism evidence="5 6">
    <name type="scientific">Streptomyces atratus</name>
    <dbReference type="NCBI Taxonomy" id="1893"/>
    <lineage>
        <taxon>Bacteria</taxon>
        <taxon>Bacillati</taxon>
        <taxon>Actinomycetota</taxon>
        <taxon>Actinomycetes</taxon>
        <taxon>Kitasatosporales</taxon>
        <taxon>Streptomycetaceae</taxon>
        <taxon>Streptomyces</taxon>
    </lineage>
</organism>
<dbReference type="SUPFAM" id="SSF52777">
    <property type="entry name" value="CoA-dependent acyltransferases"/>
    <property type="match status" value="2"/>
</dbReference>
<dbReference type="InterPro" id="IPR009081">
    <property type="entry name" value="PP-bd_ACP"/>
</dbReference>
<dbReference type="SUPFAM" id="SSF47336">
    <property type="entry name" value="ACP-like"/>
    <property type="match status" value="1"/>
</dbReference>